<protein>
    <submittedName>
        <fullName evidence="3">(rape) hypothetical protein</fullName>
    </submittedName>
</protein>
<feature type="transmembrane region" description="Helical" evidence="2">
    <location>
        <begin position="12"/>
        <end position="28"/>
    </location>
</feature>
<proteinExistence type="predicted"/>
<dbReference type="AlphaFoldDB" id="A0A816K4A7"/>
<name>A0A816K4A7_BRANA</name>
<dbReference type="EMBL" id="HG994366">
    <property type="protein sequence ID" value="CAF1891652.1"/>
    <property type="molecule type" value="Genomic_DNA"/>
</dbReference>
<organism evidence="3">
    <name type="scientific">Brassica napus</name>
    <name type="common">Rape</name>
    <dbReference type="NCBI Taxonomy" id="3708"/>
    <lineage>
        <taxon>Eukaryota</taxon>
        <taxon>Viridiplantae</taxon>
        <taxon>Streptophyta</taxon>
        <taxon>Embryophyta</taxon>
        <taxon>Tracheophyta</taxon>
        <taxon>Spermatophyta</taxon>
        <taxon>Magnoliopsida</taxon>
        <taxon>eudicotyledons</taxon>
        <taxon>Gunneridae</taxon>
        <taxon>Pentapetalae</taxon>
        <taxon>rosids</taxon>
        <taxon>malvids</taxon>
        <taxon>Brassicales</taxon>
        <taxon>Brassicaceae</taxon>
        <taxon>Brassiceae</taxon>
        <taxon>Brassica</taxon>
    </lineage>
</organism>
<feature type="coiled-coil region" evidence="1">
    <location>
        <begin position="107"/>
        <end position="187"/>
    </location>
</feature>
<reference evidence="3" key="1">
    <citation type="submission" date="2021-01" db="EMBL/GenBank/DDBJ databases">
        <authorList>
            <consortium name="Genoscope - CEA"/>
            <person name="William W."/>
        </authorList>
    </citation>
    <scope>NUCLEOTIDE SEQUENCE</scope>
</reference>
<accession>A0A816K4A7</accession>
<dbReference type="PANTHER" id="PTHR48163">
    <property type="entry name" value="BNAC02G25670D PROTEIN"/>
    <property type="match status" value="1"/>
</dbReference>
<sequence length="320" mass="36207">MRLVISVSIIRCYTFVLLVLINIIALLSCNKPYFFFCFKGEFKPALGGEESEIQIILVRLQSKESENGSLECRLNVLEQNTVPSLRKALKEIAMEKDAAVVSRVGVTSFAEEDAASLRAELNSTQQQTMGSSFVPSSPDQVLEKEMANLKLELQKESMLRQQEQQRLAEEQTRVASLMSENQELVLKISVLSSGASEVSESSQKVFSVEDKEVLEKQLHDMAVALERLESSRQKLLMEIDNQSYEIEKLFEENSNLSASYQESINISKQWESQVKECLKQNVELREALDKLRTESLSAQVLQLSTQLQQTTQAFNGHMRV</sequence>
<dbReference type="PROSITE" id="PS51257">
    <property type="entry name" value="PROKAR_LIPOPROTEIN"/>
    <property type="match status" value="1"/>
</dbReference>
<feature type="coiled-coil region" evidence="1">
    <location>
        <begin position="211"/>
        <end position="294"/>
    </location>
</feature>
<evidence type="ECO:0000256" key="2">
    <source>
        <dbReference type="SAM" id="Phobius"/>
    </source>
</evidence>
<keyword evidence="1" id="KW-0175">Coiled coil</keyword>
<dbReference type="Proteomes" id="UP001295469">
    <property type="component" value="Chromosome C02"/>
</dbReference>
<keyword evidence="2" id="KW-1133">Transmembrane helix</keyword>
<gene>
    <name evidence="3" type="ORF">DARMORV10_C02P12810.1</name>
</gene>
<keyword evidence="2" id="KW-0812">Transmembrane</keyword>
<evidence type="ECO:0000256" key="1">
    <source>
        <dbReference type="SAM" id="Coils"/>
    </source>
</evidence>
<evidence type="ECO:0000313" key="3">
    <source>
        <dbReference type="EMBL" id="CAF1891652.1"/>
    </source>
</evidence>
<keyword evidence="2" id="KW-0472">Membrane</keyword>
<dbReference type="PANTHER" id="PTHR48163:SF2">
    <property type="entry name" value="EXPRESSED PROTEIN"/>
    <property type="match status" value="1"/>
</dbReference>